<dbReference type="PANTHER" id="PTHR33946:SF4">
    <property type="entry name" value="COAGULATION FACTOR XI"/>
    <property type="match status" value="1"/>
</dbReference>
<evidence type="ECO:0000313" key="8">
    <source>
        <dbReference type="Proteomes" id="UP000286510"/>
    </source>
</evidence>
<dbReference type="Proteomes" id="UP000266196">
    <property type="component" value="Unassembled WGS sequence"/>
</dbReference>
<dbReference type="AlphaFoldDB" id="A0A397BEK5"/>
<feature type="chain" id="PRO_5036074344" evidence="2">
    <location>
        <begin position="22"/>
        <end position="457"/>
    </location>
</feature>
<comment type="caution">
    <text evidence="3">The sequence shown here is derived from an EMBL/GenBank/DDBJ whole genome shotgun (WGS) entry which is preliminary data.</text>
</comment>
<dbReference type="Proteomes" id="UP000265427">
    <property type="component" value="Unassembled WGS sequence"/>
</dbReference>
<feature type="compositionally biased region" description="Polar residues" evidence="1">
    <location>
        <begin position="418"/>
        <end position="438"/>
    </location>
</feature>
<dbReference type="Proteomes" id="UP000286510">
    <property type="component" value="Unassembled WGS sequence"/>
</dbReference>
<gene>
    <name evidence="5" type="ORF">DYB26_006119</name>
    <name evidence="4" type="ORF">DYB31_011318</name>
    <name evidence="3" type="ORF">DYB36_003077</name>
</gene>
<accession>A0A397BEK5</accession>
<evidence type="ECO:0000313" key="5">
    <source>
        <dbReference type="EMBL" id="RHY87341.1"/>
    </source>
</evidence>
<evidence type="ECO:0000313" key="7">
    <source>
        <dbReference type="Proteomes" id="UP000266196"/>
    </source>
</evidence>
<feature type="region of interest" description="Disordered" evidence="1">
    <location>
        <begin position="395"/>
        <end position="438"/>
    </location>
</feature>
<reference evidence="6 7" key="1">
    <citation type="submission" date="2018-08" db="EMBL/GenBank/DDBJ databases">
        <title>Aphanomyces genome sequencing and annotation.</title>
        <authorList>
            <person name="Minardi D."/>
            <person name="Oidtmann B."/>
            <person name="Van Der Giezen M."/>
            <person name="Studholme D.J."/>
        </authorList>
    </citation>
    <scope>NUCLEOTIDE SEQUENCE [LARGE SCALE GENOMIC DNA]</scope>
    <source>
        <strain evidence="4 7">197901</strain>
        <strain evidence="5 8">FDL457</strain>
        <strain evidence="3 6">Kv</strain>
    </source>
</reference>
<evidence type="ECO:0000256" key="2">
    <source>
        <dbReference type="SAM" id="SignalP"/>
    </source>
</evidence>
<name>A0A397BEK5_APHAT</name>
<evidence type="ECO:0000313" key="6">
    <source>
        <dbReference type="Proteomes" id="UP000265427"/>
    </source>
</evidence>
<dbReference type="VEuPathDB" id="FungiDB:H257_05455"/>
<dbReference type="EMBL" id="QUTE01023592">
    <property type="protein sequence ID" value="RHY80054.1"/>
    <property type="molecule type" value="Genomic_DNA"/>
</dbReference>
<evidence type="ECO:0000313" key="3">
    <source>
        <dbReference type="EMBL" id="RHY17236.1"/>
    </source>
</evidence>
<sequence length="457" mass="49636">MGFFSHPVCLVLSALAGAAAAAPAPTYTPIPTPVAWLPKPVRSIQARVQSSKPEWNAANSVWVSNFPKLSQKFEDKWSASLDTVNTASVEGALFYVQTEGISRDVDQGCMRKTNMSYIWFYDITYANPYFATAEYDLDGGLAPGYGRFVAMDNGKCTPKVEPNPPDECLQFGGYNRQPNLGPYVGGEPRTKHDRANYPDNYWFSYPGSCYLKPFQEKQTDPTCAAKQKGGMCPRGVLPDGELCTYSFEVLGYISIDDLVGITSMPIKEGSVETFKDRTDFCKRGGIEFDFADPNNSIVQFWNDPLNVTANQERSAKMIDMYAALVKEAKGDANTFKPFPEVAKLTADNPKCWEISPRCSNAAYGCRRKLLAQVCEVCTSPDPDCVPKPKEAAGIPPLVKQYRPPASADAPKSPGAPASPNSPQSGDAGTSNASSPATNAGVTGSWLKLLALFVVVLV</sequence>
<dbReference type="PANTHER" id="PTHR33946">
    <property type="match status" value="1"/>
</dbReference>
<feature type="signal peptide" evidence="2">
    <location>
        <begin position="1"/>
        <end position="21"/>
    </location>
</feature>
<evidence type="ECO:0000256" key="1">
    <source>
        <dbReference type="SAM" id="MobiDB-lite"/>
    </source>
</evidence>
<protein>
    <submittedName>
        <fullName evidence="3">Uncharacterized protein</fullName>
    </submittedName>
</protein>
<organism evidence="3 6">
    <name type="scientific">Aphanomyces astaci</name>
    <name type="common">Crayfish plague agent</name>
    <dbReference type="NCBI Taxonomy" id="112090"/>
    <lineage>
        <taxon>Eukaryota</taxon>
        <taxon>Sar</taxon>
        <taxon>Stramenopiles</taxon>
        <taxon>Oomycota</taxon>
        <taxon>Saprolegniomycetes</taxon>
        <taxon>Saprolegniales</taxon>
        <taxon>Verrucalvaceae</taxon>
        <taxon>Aphanomyces</taxon>
    </lineage>
</organism>
<keyword evidence="2" id="KW-0732">Signal</keyword>
<evidence type="ECO:0000313" key="4">
    <source>
        <dbReference type="EMBL" id="RHY80054.1"/>
    </source>
</evidence>
<dbReference type="EMBL" id="QUSZ01003759">
    <property type="protein sequence ID" value="RHY17236.1"/>
    <property type="molecule type" value="Genomic_DNA"/>
</dbReference>
<proteinExistence type="predicted"/>
<dbReference type="EMBL" id="QUTF01023292">
    <property type="protein sequence ID" value="RHY87341.1"/>
    <property type="molecule type" value="Genomic_DNA"/>
</dbReference>